<keyword evidence="4" id="KW-1185">Reference proteome</keyword>
<dbReference type="Proteomes" id="UP000006072">
    <property type="component" value="Unassembled WGS sequence"/>
</dbReference>
<evidence type="ECO:0000256" key="2">
    <source>
        <dbReference type="SAM" id="SignalP"/>
    </source>
</evidence>
<feature type="chain" id="PRO_5039021250" description="PE-PGRS family protein" evidence="2">
    <location>
        <begin position="23"/>
        <end position="399"/>
    </location>
</feature>
<dbReference type="AlphaFoldDB" id="K0UMP6"/>
<comment type="caution">
    <text evidence="3">The sequence shown here is derived from an EMBL/GenBank/DDBJ whole genome shotgun (WGS) entry which is preliminary data.</text>
</comment>
<evidence type="ECO:0000313" key="4">
    <source>
        <dbReference type="Proteomes" id="UP000006072"/>
    </source>
</evidence>
<dbReference type="PATRIC" id="fig|1194972.3.peg.3311"/>
<accession>K0UMP6</accession>
<feature type="signal peptide" evidence="2">
    <location>
        <begin position="1"/>
        <end position="22"/>
    </location>
</feature>
<feature type="compositionally biased region" description="Acidic residues" evidence="1">
    <location>
        <begin position="321"/>
        <end position="369"/>
    </location>
</feature>
<evidence type="ECO:0000256" key="1">
    <source>
        <dbReference type="SAM" id="MobiDB-lite"/>
    </source>
</evidence>
<sequence length="399" mass="40916">MTASARAALAVGVVALTGSAVAFTPSVLPATMSSVQVVRPVAFAAGTAPTTPEAEDVRAALEFIGQLRAAHAPGAVTVDVAGDPPAGRAAAGVETDIVDLRDVAGREAGGREVGGRALDGPVALNAASDLIDRVYSISRYWANYVSLDLGPWLINWIPFGYLISDQILIWYPNFVLPVVDSFVYDFLDPVVNDPLNLNVWLDGLGDIVNTALTGVYNGIVSEVRYVLDFGWFPIPLPPLPSFPLPSASVSAAGVEALSSSVADEAAGGAQEGTDQPAETADKPAEKNTEAPVQEETGPASETGTETGSPEASDDGTAPPAEDVDPGTEPEETDPEEPAEDVEDVDDVEEVDAGAELDEETATEDADTDTGTDPQEPTSGQDGDGTPAGTDSAGTPASGG</sequence>
<dbReference type="RefSeq" id="WP_003933287.1">
    <property type="nucleotide sequence ID" value="NZ_JH814700.1"/>
</dbReference>
<proteinExistence type="predicted"/>
<gene>
    <name evidence="3" type="ORF">MVAC_16575</name>
</gene>
<evidence type="ECO:0000313" key="3">
    <source>
        <dbReference type="EMBL" id="EJZ08096.1"/>
    </source>
</evidence>
<reference evidence="3 4" key="1">
    <citation type="journal article" date="2012" name="J. Bacteriol.">
        <title>Complete Genome Sequence of Mycobacterium vaccae Type Strain ATCC 25954.</title>
        <authorList>
            <person name="Ho Y.S."/>
            <person name="Adroub S.A."/>
            <person name="Abadi M."/>
            <person name="Al Alwan B."/>
            <person name="Alkhateeb R."/>
            <person name="Gao G."/>
            <person name="Ragab A."/>
            <person name="Ali S."/>
            <person name="van Soolingen D."/>
            <person name="Bitter W."/>
            <person name="Pain A."/>
            <person name="Abdallah A.M."/>
        </authorList>
    </citation>
    <scope>NUCLEOTIDE SEQUENCE [LARGE SCALE GENOMIC DNA]</scope>
    <source>
        <strain evidence="3 4">ATCC 25954</strain>
    </source>
</reference>
<evidence type="ECO:0008006" key="5">
    <source>
        <dbReference type="Google" id="ProtNLM"/>
    </source>
</evidence>
<dbReference type="EMBL" id="ALQA01000035">
    <property type="protein sequence ID" value="EJZ08096.1"/>
    <property type="molecule type" value="Genomic_DNA"/>
</dbReference>
<keyword evidence="2" id="KW-0732">Signal</keyword>
<feature type="compositionally biased region" description="Polar residues" evidence="1">
    <location>
        <begin position="299"/>
        <end position="309"/>
    </location>
</feature>
<organism evidence="3 4">
    <name type="scientific">Mycolicibacterium vaccae ATCC 25954</name>
    <dbReference type="NCBI Taxonomy" id="1194972"/>
    <lineage>
        <taxon>Bacteria</taxon>
        <taxon>Bacillati</taxon>
        <taxon>Actinomycetota</taxon>
        <taxon>Actinomycetes</taxon>
        <taxon>Mycobacteriales</taxon>
        <taxon>Mycobacteriaceae</taxon>
        <taxon>Mycolicibacterium</taxon>
    </lineage>
</organism>
<dbReference type="HOGENOM" id="CLU_064065_0_0_11"/>
<feature type="compositionally biased region" description="Basic and acidic residues" evidence="1">
    <location>
        <begin position="279"/>
        <end position="288"/>
    </location>
</feature>
<feature type="region of interest" description="Disordered" evidence="1">
    <location>
        <begin position="262"/>
        <end position="399"/>
    </location>
</feature>
<name>K0UMP6_MYCVA</name>
<protein>
    <recommendedName>
        <fullName evidence="5">PE-PGRS family protein</fullName>
    </recommendedName>
</protein>